<dbReference type="EMBL" id="JACGWS010000025">
    <property type="protein sequence ID" value="MBC8757678.1"/>
    <property type="molecule type" value="Genomic_DNA"/>
</dbReference>
<protein>
    <recommendedName>
        <fullName evidence="3">Natural product</fullName>
    </recommendedName>
</protein>
<gene>
    <name evidence="1" type="ORF">H2O64_23620</name>
</gene>
<name>A0ABR7QGP2_9FLAO</name>
<evidence type="ECO:0008006" key="3">
    <source>
        <dbReference type="Google" id="ProtNLM"/>
    </source>
</evidence>
<dbReference type="RefSeq" id="WP_187564720.1">
    <property type="nucleotide sequence ID" value="NZ_JACGWS010000025.1"/>
</dbReference>
<sequence>MKKQLNALQLKRSVISNLQGETVKGGDLPTTQQSTVVFTNDCKSDSCDGDPRPGTISYSNCGQCGGW</sequence>
<keyword evidence="2" id="KW-1185">Reference proteome</keyword>
<dbReference type="Proteomes" id="UP000619238">
    <property type="component" value="Unassembled WGS sequence"/>
</dbReference>
<proteinExistence type="predicted"/>
<accession>A0ABR7QGP2</accession>
<evidence type="ECO:0000313" key="1">
    <source>
        <dbReference type="EMBL" id="MBC8757678.1"/>
    </source>
</evidence>
<organism evidence="1 2">
    <name type="scientific">Kordia aestuariivivens</name>
    <dbReference type="NCBI Taxonomy" id="2759037"/>
    <lineage>
        <taxon>Bacteria</taxon>
        <taxon>Pseudomonadati</taxon>
        <taxon>Bacteroidota</taxon>
        <taxon>Flavobacteriia</taxon>
        <taxon>Flavobacteriales</taxon>
        <taxon>Flavobacteriaceae</taxon>
        <taxon>Kordia</taxon>
    </lineage>
</organism>
<reference evidence="1 2" key="1">
    <citation type="submission" date="2020-07" db="EMBL/GenBank/DDBJ databases">
        <title>Description of Kordia aestuariivivens sp. nov., isolated from a tidal flat.</title>
        <authorList>
            <person name="Park S."/>
            <person name="Yoon J.-H."/>
        </authorList>
    </citation>
    <scope>NUCLEOTIDE SEQUENCE [LARGE SCALE GENOMIC DNA]</scope>
    <source>
        <strain evidence="1 2">YSTF-M3</strain>
    </source>
</reference>
<comment type="caution">
    <text evidence="1">The sequence shown here is derived from an EMBL/GenBank/DDBJ whole genome shotgun (WGS) entry which is preliminary data.</text>
</comment>
<evidence type="ECO:0000313" key="2">
    <source>
        <dbReference type="Proteomes" id="UP000619238"/>
    </source>
</evidence>